<dbReference type="InterPro" id="IPR033806">
    <property type="entry name" value="CDI_toxin_Bp1026b-like"/>
</dbReference>
<proteinExistence type="predicted"/>
<name>A0A136PUV2_9ACTN</name>
<dbReference type="EMBL" id="LRQV01000022">
    <property type="protein sequence ID" value="KXK62290.1"/>
    <property type="molecule type" value="Genomic_DNA"/>
</dbReference>
<evidence type="ECO:0000313" key="3">
    <source>
        <dbReference type="Proteomes" id="UP000070620"/>
    </source>
</evidence>
<dbReference type="Gene3D" id="3.40.1350.120">
    <property type="match status" value="1"/>
</dbReference>
<dbReference type="RefSeq" id="WP_067362680.1">
    <property type="nucleotide sequence ID" value="NZ_JBIUBN010000010.1"/>
</dbReference>
<dbReference type="CDD" id="cd13442">
    <property type="entry name" value="CDI_toxin_Bp1026b-like"/>
    <property type="match status" value="1"/>
</dbReference>
<keyword evidence="3" id="KW-1185">Reference proteome</keyword>
<dbReference type="GO" id="GO:0004549">
    <property type="term" value="F:tRNA-specific ribonuclease activity"/>
    <property type="evidence" value="ECO:0007669"/>
    <property type="project" value="InterPro"/>
</dbReference>
<reference evidence="2 3" key="1">
    <citation type="submission" date="2016-01" db="EMBL/GenBank/DDBJ databases">
        <title>Whole genome sequence and analysis of Micromonospora rosaria DSM 803, which can produce antibacterial substance rosamicin.</title>
        <authorList>
            <person name="Yang H."/>
            <person name="He X."/>
            <person name="Zhu D."/>
        </authorList>
    </citation>
    <scope>NUCLEOTIDE SEQUENCE [LARGE SCALE GENOMIC DNA]</scope>
    <source>
        <strain evidence="2 3">DSM 803</strain>
    </source>
</reference>
<evidence type="ECO:0000313" key="2">
    <source>
        <dbReference type="EMBL" id="KXK62290.1"/>
    </source>
</evidence>
<dbReference type="AlphaFoldDB" id="A0A136PUV2"/>
<comment type="caution">
    <text evidence="2">The sequence shown here is derived from an EMBL/GenBank/DDBJ whole genome shotgun (WGS) entry which is preliminary data.</text>
</comment>
<dbReference type="Pfam" id="PF18451">
    <property type="entry name" value="CdiA_C"/>
    <property type="match status" value="1"/>
</dbReference>
<gene>
    <name evidence="2" type="ORF">AWW66_09130</name>
</gene>
<dbReference type="Proteomes" id="UP000070620">
    <property type="component" value="Unassembled WGS sequence"/>
</dbReference>
<accession>A0A136PUV2</accession>
<feature type="domain" description="tRNA nuclease CdiA C-terminal" evidence="1">
    <location>
        <begin position="54"/>
        <end position="133"/>
    </location>
</feature>
<sequence length="140" mass="15888">MSPSEDDEVRRSLHLENECADTVAARGYQVHQNPTRPEIAQARLVTGDTGDPGRTPDYLVEGHVFDCYAPTPPKSVRGVWDEVRQKVDKGQTQRVVLNLEDWRGDVRALQKQFDDWPVPDLKELVAVRGDGEIIQIVRRD</sequence>
<dbReference type="OrthoDB" id="5524878at2"/>
<protein>
    <recommendedName>
        <fullName evidence="1">tRNA nuclease CdiA C-terminal domain-containing protein</fullName>
    </recommendedName>
</protein>
<organism evidence="2 3">
    <name type="scientific">Micromonospora rosaria</name>
    <dbReference type="NCBI Taxonomy" id="47874"/>
    <lineage>
        <taxon>Bacteria</taxon>
        <taxon>Bacillati</taxon>
        <taxon>Actinomycetota</taxon>
        <taxon>Actinomycetes</taxon>
        <taxon>Micromonosporales</taxon>
        <taxon>Micromonosporaceae</taxon>
        <taxon>Micromonospora</taxon>
    </lineage>
</organism>
<evidence type="ECO:0000259" key="1">
    <source>
        <dbReference type="Pfam" id="PF18451"/>
    </source>
</evidence>
<dbReference type="InterPro" id="IPR040559">
    <property type="entry name" value="CdiA_C"/>
</dbReference>